<protein>
    <submittedName>
        <fullName evidence="1">Uncharacterized protein</fullName>
    </submittedName>
</protein>
<dbReference type="Proteomes" id="UP000245431">
    <property type="component" value="Chromosome PVE_r1"/>
</dbReference>
<gene>
    <name evidence="1" type="ORF">PVE_R1G1974</name>
</gene>
<reference evidence="2" key="1">
    <citation type="submission" date="2016-07" db="EMBL/GenBank/DDBJ databases">
        <authorList>
            <person name="Florea S."/>
            <person name="Webb J.S."/>
            <person name="Jaromczyk J."/>
            <person name="Schardl C.L."/>
        </authorList>
    </citation>
    <scope>NUCLEOTIDE SEQUENCE [LARGE SCALE GENOMIC DNA]</scope>
    <source>
        <strain evidence="2">1YdBTEX2</strain>
    </source>
</reference>
<dbReference type="EMBL" id="LT599583">
    <property type="protein sequence ID" value="SBW79860.1"/>
    <property type="molecule type" value="Genomic_DNA"/>
</dbReference>
<evidence type="ECO:0000313" key="1">
    <source>
        <dbReference type="EMBL" id="SBW79860.1"/>
    </source>
</evidence>
<organism evidence="1 2">
    <name type="scientific">Pseudomonas veronii 1YdBTEX2</name>
    <dbReference type="NCBI Taxonomy" id="1295141"/>
    <lineage>
        <taxon>Bacteria</taxon>
        <taxon>Pseudomonadati</taxon>
        <taxon>Pseudomonadota</taxon>
        <taxon>Gammaproteobacteria</taxon>
        <taxon>Pseudomonadales</taxon>
        <taxon>Pseudomonadaceae</taxon>
        <taxon>Pseudomonas</taxon>
    </lineage>
</organism>
<sequence>MKKAEIVTLPPKIEIAMKAGQVAADACANDGGSANCDRVVIRMPGVREAWVKGLRGYLQEAHGWHPRGFHLDTPFAGIGNRRYAGVQAMYESLKNQGVDCYVYYQVD</sequence>
<name>A0A1D3JUW1_PSEVE</name>
<proteinExistence type="predicted"/>
<accession>A0A1D3JUW1</accession>
<dbReference type="RefSeq" id="WP_017847662.1">
    <property type="nucleotide sequence ID" value="NZ_AOUH01000022.1"/>
</dbReference>
<dbReference type="AlphaFoldDB" id="A0A1D3JUW1"/>
<evidence type="ECO:0000313" key="2">
    <source>
        <dbReference type="Proteomes" id="UP000245431"/>
    </source>
</evidence>